<name>A0ABY1L1X8_9FLAO</name>
<organism evidence="1 2">
    <name type="scientific">Zobellia uliginosa</name>
    <dbReference type="NCBI Taxonomy" id="143224"/>
    <lineage>
        <taxon>Bacteria</taxon>
        <taxon>Pseudomonadati</taxon>
        <taxon>Bacteroidota</taxon>
        <taxon>Flavobacteriia</taxon>
        <taxon>Flavobacteriales</taxon>
        <taxon>Flavobacteriaceae</taxon>
        <taxon>Zobellia</taxon>
    </lineage>
</organism>
<evidence type="ECO:0000313" key="1">
    <source>
        <dbReference type="EMBL" id="SIS89067.1"/>
    </source>
</evidence>
<evidence type="ECO:0000313" key="2">
    <source>
        <dbReference type="Proteomes" id="UP000185728"/>
    </source>
</evidence>
<reference evidence="1 2" key="1">
    <citation type="submission" date="2017-01" db="EMBL/GenBank/DDBJ databases">
        <authorList>
            <person name="Varghese N."/>
            <person name="Submissions S."/>
        </authorList>
    </citation>
    <scope>NUCLEOTIDE SEQUENCE [LARGE SCALE GENOMIC DNA]</scope>
    <source>
        <strain evidence="1 2">DSM 2061</strain>
    </source>
</reference>
<protein>
    <recommendedName>
        <fullName evidence="3">Glycosyl transferase family 2</fullName>
    </recommendedName>
</protein>
<sequence>MKLVKELPISIYTSVKLSLKKFNVADSDHLRERTVPVIVSLTSIPSRLNTLHLVIKSILNQSMLPEKIVLWLNNDLKNAIPKKLKALIGHRFEIRFSDLTSSHRKLIHSLVEYPEKTIITVDDDLMYRKNLIELLYNEHLRAPKHIIANRTVNLSYDERGDHKPFKEWKHSEKLNNKVMVPIGAWGILYPPNSLHKDATDPDKFMALTPKADDLWFKAMALLKGTLSVEATLKPKDPIPIGNTQKVSLKKINLGKDLNTKQWSQLEKEYNIRSLIFDENAKGDRPSN</sequence>
<comment type="caution">
    <text evidence="1">The sequence shown here is derived from an EMBL/GenBank/DDBJ whole genome shotgun (WGS) entry which is preliminary data.</text>
</comment>
<dbReference type="InterPro" id="IPR029044">
    <property type="entry name" value="Nucleotide-diphossugar_trans"/>
</dbReference>
<gene>
    <name evidence="1" type="ORF">SAMN05421766_104667</name>
</gene>
<accession>A0ABY1L1X8</accession>
<proteinExistence type="predicted"/>
<keyword evidence="2" id="KW-1185">Reference proteome</keyword>
<dbReference type="RefSeq" id="WP_076456135.1">
    <property type="nucleotide sequence ID" value="NZ_FTOB01000004.1"/>
</dbReference>
<dbReference type="EMBL" id="FTOB01000004">
    <property type="protein sequence ID" value="SIS89067.1"/>
    <property type="molecule type" value="Genomic_DNA"/>
</dbReference>
<dbReference type="SUPFAM" id="SSF53448">
    <property type="entry name" value="Nucleotide-diphospho-sugar transferases"/>
    <property type="match status" value="1"/>
</dbReference>
<dbReference type="Proteomes" id="UP000185728">
    <property type="component" value="Unassembled WGS sequence"/>
</dbReference>
<evidence type="ECO:0008006" key="3">
    <source>
        <dbReference type="Google" id="ProtNLM"/>
    </source>
</evidence>